<evidence type="ECO:0000259" key="7">
    <source>
        <dbReference type="Pfam" id="PF03772"/>
    </source>
</evidence>
<dbReference type="InterPro" id="IPR025405">
    <property type="entry name" value="DUF4131"/>
</dbReference>
<comment type="subcellular location">
    <subcellularLocation>
        <location evidence="1">Cell membrane</location>
        <topology evidence="1">Multi-pass membrane protein</topology>
    </subcellularLocation>
</comment>
<dbReference type="Pfam" id="PF03772">
    <property type="entry name" value="Competence"/>
    <property type="match status" value="1"/>
</dbReference>
<dbReference type="PANTHER" id="PTHR30619:SF1">
    <property type="entry name" value="RECOMBINATION PROTEIN 2"/>
    <property type="match status" value="1"/>
</dbReference>
<feature type="transmembrane region" description="Helical" evidence="6">
    <location>
        <begin position="397"/>
        <end position="417"/>
    </location>
</feature>
<evidence type="ECO:0000256" key="3">
    <source>
        <dbReference type="ARBA" id="ARBA00022692"/>
    </source>
</evidence>
<keyword evidence="10" id="KW-1185">Reference proteome</keyword>
<feature type="transmembrane region" description="Helical" evidence="6">
    <location>
        <begin position="485"/>
        <end position="506"/>
    </location>
</feature>
<dbReference type="PANTHER" id="PTHR30619">
    <property type="entry name" value="DNA INTERNALIZATION/COMPETENCE PROTEIN COMEC/REC2"/>
    <property type="match status" value="1"/>
</dbReference>
<protein>
    <submittedName>
        <fullName evidence="9">Competence protein</fullName>
    </submittedName>
</protein>
<keyword evidence="2" id="KW-1003">Cell membrane</keyword>
<feature type="transmembrane region" description="Helical" evidence="6">
    <location>
        <begin position="364"/>
        <end position="385"/>
    </location>
</feature>
<evidence type="ECO:0000259" key="8">
    <source>
        <dbReference type="Pfam" id="PF13567"/>
    </source>
</evidence>
<feature type="transmembrane region" description="Helical" evidence="6">
    <location>
        <begin position="70"/>
        <end position="89"/>
    </location>
</feature>
<feature type="transmembrane region" description="Helical" evidence="6">
    <location>
        <begin position="44"/>
        <end position="63"/>
    </location>
</feature>
<dbReference type="PROSITE" id="PS51257">
    <property type="entry name" value="PROKAR_LIPOPROTEIN"/>
    <property type="match status" value="1"/>
</dbReference>
<evidence type="ECO:0000256" key="1">
    <source>
        <dbReference type="ARBA" id="ARBA00004651"/>
    </source>
</evidence>
<keyword evidence="4 6" id="KW-1133">Transmembrane helix</keyword>
<evidence type="ECO:0000256" key="6">
    <source>
        <dbReference type="SAM" id="Phobius"/>
    </source>
</evidence>
<dbReference type="GO" id="GO:0005886">
    <property type="term" value="C:plasma membrane"/>
    <property type="evidence" value="ECO:0007669"/>
    <property type="project" value="UniProtKB-SubCell"/>
</dbReference>
<dbReference type="NCBIfam" id="TIGR00360">
    <property type="entry name" value="ComEC_N-term"/>
    <property type="match status" value="1"/>
</dbReference>
<evidence type="ECO:0000313" key="9">
    <source>
        <dbReference type="EMBL" id="AWB48350.1"/>
    </source>
</evidence>
<feature type="domain" description="ComEC/Rec2-related protein" evidence="7">
    <location>
        <begin position="238"/>
        <end position="511"/>
    </location>
</feature>
<feature type="transmembrane region" description="Helical" evidence="6">
    <location>
        <begin position="295"/>
        <end position="313"/>
    </location>
</feature>
<evidence type="ECO:0000256" key="4">
    <source>
        <dbReference type="ARBA" id="ARBA00022989"/>
    </source>
</evidence>
<dbReference type="KEGG" id="geh:HYN69_07325"/>
<organism evidence="9 10">
    <name type="scientific">Paragemmobacter aquarius</name>
    <dbReference type="NCBI Taxonomy" id="2169400"/>
    <lineage>
        <taxon>Bacteria</taxon>
        <taxon>Pseudomonadati</taxon>
        <taxon>Pseudomonadota</taxon>
        <taxon>Alphaproteobacteria</taxon>
        <taxon>Rhodobacterales</taxon>
        <taxon>Paracoccaceae</taxon>
        <taxon>Paragemmobacter</taxon>
    </lineage>
</organism>
<name>A0A2S0UKR1_9RHOB</name>
<feature type="transmembrane region" description="Helical" evidence="6">
    <location>
        <begin position="20"/>
        <end position="38"/>
    </location>
</feature>
<evidence type="ECO:0000256" key="2">
    <source>
        <dbReference type="ARBA" id="ARBA00022475"/>
    </source>
</evidence>
<dbReference type="Pfam" id="PF13567">
    <property type="entry name" value="DUF4131"/>
    <property type="match status" value="1"/>
</dbReference>
<feature type="transmembrane region" description="Helical" evidence="6">
    <location>
        <begin position="257"/>
        <end position="283"/>
    </location>
</feature>
<feature type="transmembrane region" description="Helical" evidence="6">
    <location>
        <begin position="512"/>
        <end position="530"/>
    </location>
</feature>
<dbReference type="InterPro" id="IPR052159">
    <property type="entry name" value="Competence_DNA_uptake"/>
</dbReference>
<proteinExistence type="predicted"/>
<keyword evidence="5 6" id="KW-0472">Membrane</keyword>
<keyword evidence="3 6" id="KW-0812">Transmembrane</keyword>
<feature type="transmembrane region" description="Helical" evidence="6">
    <location>
        <begin position="341"/>
        <end position="358"/>
    </location>
</feature>
<dbReference type="OrthoDB" id="9790149at2"/>
<feature type="domain" description="DUF4131" evidence="8">
    <location>
        <begin position="44"/>
        <end position="197"/>
    </location>
</feature>
<sequence length="672" mass="71257">MGRAWVLWPLERLLAARGRLFPFVPVGVGCGVGLWFALNFEPGIPLYALCALGVLVMAGLARLDLWHAPAILVAAVLCGFLAAGLRVHLVQGPMLDFRYYGPVTGRVIEVDRSQSDALRITLDRVQLDRVAPERTPHRVRVSLHGDQRWLRPSPGQTVILTAMLSAPEGPVEPNSFDFRQMAFFEGLGAVGYTRTPVLLWQEPEPGEQWIGQLRDRLTAGIQARVPGDAGAFAAGAMTGDRSGLSLASVQALRDSSLAHLLAISGMNLAFLIGFVFSLLRYGLSLVPFVALRVDTRKLAAVASLGVAGFYLMLSGSNVATERAFVMVVVTLGAVLLDRRALTLRAVSLAGLILLLWQPEALLSPGFQMSFAATVALIAGFEAINARLPAGLSRIKRAALVLVASSLIGGLATAPYAGAHFNRFTDYGFLANLLTVPVMGAVVMPAGAMAALLAPFGLADPALWVMGRGAEWILYVAHRIANIEGAVTGIAAPPWFVLPVVTLGLLWAVLWRGYGRIAGVAVAALGVFFWVEAERPALLVASDGKLIGLLGPEGRAISKPKGGGFAARTWLENDGDLGVQEQAAGRSGFVDDALGQRFEIGGKSGLFLATKAEVGGLDVCRLAEVVITTNEARGTGCLIVDSALLAKSGALAIYDDLRVVPTKSAQRIWSTPQ</sequence>
<feature type="transmembrane region" description="Helical" evidence="6">
    <location>
        <begin position="437"/>
        <end position="464"/>
    </location>
</feature>
<dbReference type="Proteomes" id="UP000244496">
    <property type="component" value="Chromosome"/>
</dbReference>
<evidence type="ECO:0000256" key="5">
    <source>
        <dbReference type="ARBA" id="ARBA00023136"/>
    </source>
</evidence>
<dbReference type="InterPro" id="IPR004477">
    <property type="entry name" value="ComEC_N"/>
</dbReference>
<dbReference type="AlphaFoldDB" id="A0A2S0UKR1"/>
<accession>A0A2S0UKR1</accession>
<dbReference type="EMBL" id="CP028918">
    <property type="protein sequence ID" value="AWB48350.1"/>
    <property type="molecule type" value="Genomic_DNA"/>
</dbReference>
<gene>
    <name evidence="9" type="ORF">HYN69_07325</name>
</gene>
<evidence type="ECO:0000313" key="10">
    <source>
        <dbReference type="Proteomes" id="UP000244496"/>
    </source>
</evidence>
<reference evidence="9 10" key="1">
    <citation type="submission" date="2018-04" db="EMBL/GenBank/DDBJ databases">
        <title>Genome sequencing of Gemmobacter.</title>
        <authorList>
            <person name="Yi H."/>
            <person name="Baek M.-G."/>
        </authorList>
    </citation>
    <scope>NUCLEOTIDE SEQUENCE [LARGE SCALE GENOMIC DNA]</scope>
    <source>
        <strain evidence="9 10">HYN0069</strain>
    </source>
</reference>